<name>A0ACC3SS02_LIPKO</name>
<dbReference type="EMBL" id="MU971484">
    <property type="protein sequence ID" value="KAK9234362.1"/>
    <property type="molecule type" value="Genomic_DNA"/>
</dbReference>
<dbReference type="Proteomes" id="UP001433508">
    <property type="component" value="Unassembled WGS sequence"/>
</dbReference>
<proteinExistence type="predicted"/>
<protein>
    <submittedName>
        <fullName evidence="1">Major facilitator superfamily domain-containing protein</fullName>
    </submittedName>
</protein>
<accession>A0ACC3SS02</accession>
<keyword evidence="2" id="KW-1185">Reference proteome</keyword>
<evidence type="ECO:0000313" key="1">
    <source>
        <dbReference type="EMBL" id="KAK9234362.1"/>
    </source>
</evidence>
<gene>
    <name evidence="1" type="ORF">V1525DRAFT_391525</name>
</gene>
<organism evidence="1 2">
    <name type="scientific">Lipomyces kononenkoae</name>
    <name type="common">Yeast</name>
    <dbReference type="NCBI Taxonomy" id="34357"/>
    <lineage>
        <taxon>Eukaryota</taxon>
        <taxon>Fungi</taxon>
        <taxon>Dikarya</taxon>
        <taxon>Ascomycota</taxon>
        <taxon>Saccharomycotina</taxon>
        <taxon>Lipomycetes</taxon>
        <taxon>Lipomycetales</taxon>
        <taxon>Lipomycetaceae</taxon>
        <taxon>Lipomyces</taxon>
    </lineage>
</organism>
<sequence length="559" mass="61779">MTDMESLPHTNVTDSESSTSADNLNLELQKSNQPYLHTADRAISPLDAANFPVGVVQSTADLTEYVSPRQFGYIDEPDGFKLVTFLPDDPENPKNWSKLYKWYCTMTVALLCFAVAFGSAVVTGDLQGVADHFHVSLEVAILTVTLFVIGFGVGPMAFAPASELWGRQIVYITTLGVAVVFIIPCAVAQNIGTLLISRLIDGIAFSAPMTLVGGTLADIWKTEERGTAMAAFSAAPFLGPCIGPIIGGFIGDTVDWRWIYYVMLIFTGAVYALVCFTIPETYAPEILKRRAKKLRKETGDNSYVTDLERSPRPLGQMIAVNLYRPIVLLFGELIVFLITIYMSVIYGLLYMFFFAYPVVFGEGKNFKNGPVGLMFIPIAVGVIVSALIAPFVNRHYVRMVAKYNGRPPAEVRLIPMMFACWAIPIGLFIFAWTSYPRLIWVGPCLAGFPCGLGFCLLYNSANNYLVDSYQHHAASALAAKTFLRSIWGAAVPLFTIQMYHKLGNEWASSLLAFISLACCLIPYLFYFFGARIRARSKYAYSPEDEIAEKMAHGKEKQSV</sequence>
<evidence type="ECO:0000313" key="2">
    <source>
        <dbReference type="Proteomes" id="UP001433508"/>
    </source>
</evidence>
<reference evidence="2" key="1">
    <citation type="journal article" date="2024" name="Front. Bioeng. Biotechnol.">
        <title>Genome-scale model development and genomic sequencing of the oleaginous clade Lipomyces.</title>
        <authorList>
            <person name="Czajka J.J."/>
            <person name="Han Y."/>
            <person name="Kim J."/>
            <person name="Mondo S.J."/>
            <person name="Hofstad B.A."/>
            <person name="Robles A."/>
            <person name="Haridas S."/>
            <person name="Riley R."/>
            <person name="LaButti K."/>
            <person name="Pangilinan J."/>
            <person name="Andreopoulos W."/>
            <person name="Lipzen A."/>
            <person name="Yan J."/>
            <person name="Wang M."/>
            <person name="Ng V."/>
            <person name="Grigoriev I.V."/>
            <person name="Spatafora J.W."/>
            <person name="Magnuson J.K."/>
            <person name="Baker S.E."/>
            <person name="Pomraning K.R."/>
        </authorList>
    </citation>
    <scope>NUCLEOTIDE SEQUENCE [LARGE SCALE GENOMIC DNA]</scope>
    <source>
        <strain evidence="2">CBS 7786</strain>
    </source>
</reference>
<comment type="caution">
    <text evidence="1">The sequence shown here is derived from an EMBL/GenBank/DDBJ whole genome shotgun (WGS) entry which is preliminary data.</text>
</comment>